<protein>
    <submittedName>
        <fullName evidence="1">Uncharacterized protein</fullName>
    </submittedName>
</protein>
<feature type="non-terminal residue" evidence="1">
    <location>
        <position position="112"/>
    </location>
</feature>
<dbReference type="EMBL" id="CM029043">
    <property type="protein sequence ID" value="KAG2611216.1"/>
    <property type="molecule type" value="Genomic_DNA"/>
</dbReference>
<organism evidence="1 2">
    <name type="scientific">Panicum virgatum</name>
    <name type="common">Blackwell switchgrass</name>
    <dbReference type="NCBI Taxonomy" id="38727"/>
    <lineage>
        <taxon>Eukaryota</taxon>
        <taxon>Viridiplantae</taxon>
        <taxon>Streptophyta</taxon>
        <taxon>Embryophyta</taxon>
        <taxon>Tracheophyta</taxon>
        <taxon>Spermatophyta</taxon>
        <taxon>Magnoliopsida</taxon>
        <taxon>Liliopsida</taxon>
        <taxon>Poales</taxon>
        <taxon>Poaceae</taxon>
        <taxon>PACMAD clade</taxon>
        <taxon>Panicoideae</taxon>
        <taxon>Panicodae</taxon>
        <taxon>Paniceae</taxon>
        <taxon>Panicinae</taxon>
        <taxon>Panicum</taxon>
        <taxon>Panicum sect. Hiantes</taxon>
    </lineage>
</organism>
<dbReference type="Proteomes" id="UP000823388">
    <property type="component" value="Chromosome 4K"/>
</dbReference>
<comment type="caution">
    <text evidence="1">The sequence shown here is derived from an EMBL/GenBank/DDBJ whole genome shotgun (WGS) entry which is preliminary data.</text>
</comment>
<keyword evidence="2" id="KW-1185">Reference proteome</keyword>
<proteinExistence type="predicted"/>
<gene>
    <name evidence="1" type="ORF">PVAP13_4KG235410</name>
</gene>
<dbReference type="AlphaFoldDB" id="A0A8T0TR01"/>
<name>A0A8T0TR01_PANVG</name>
<evidence type="ECO:0000313" key="2">
    <source>
        <dbReference type="Proteomes" id="UP000823388"/>
    </source>
</evidence>
<sequence length="112" mass="13037">MAHHLMVGCRYTKRIWDLVADWLKQPQLKPLTWEPTDNAKDWWTMMGTRAGVPRKGLHSLILLVVWEIWKERNARTFQKKKEVSTVSLQNIIKEEARAWGLSGAKALRSLVS</sequence>
<evidence type="ECO:0000313" key="1">
    <source>
        <dbReference type="EMBL" id="KAG2611216.1"/>
    </source>
</evidence>
<reference evidence="1" key="1">
    <citation type="submission" date="2020-05" db="EMBL/GenBank/DDBJ databases">
        <title>WGS assembly of Panicum virgatum.</title>
        <authorList>
            <person name="Lovell J.T."/>
            <person name="Jenkins J."/>
            <person name="Shu S."/>
            <person name="Juenger T.E."/>
            <person name="Schmutz J."/>
        </authorList>
    </citation>
    <scope>NUCLEOTIDE SEQUENCE</scope>
    <source>
        <strain evidence="1">AP13</strain>
    </source>
</reference>
<accession>A0A8T0TR01</accession>